<feature type="signal peptide" evidence="1">
    <location>
        <begin position="1"/>
        <end position="20"/>
    </location>
</feature>
<dbReference type="Proteomes" id="UP001328107">
    <property type="component" value="Unassembled WGS sequence"/>
</dbReference>
<protein>
    <recommendedName>
        <fullName evidence="4">G protein-coupled receptor</fullName>
    </recommendedName>
</protein>
<dbReference type="PANTHER" id="PTHR31552">
    <property type="entry name" value="SERPENTINE RECEPTOR CLASS GAMMA"/>
    <property type="match status" value="1"/>
</dbReference>
<keyword evidence="1" id="KW-0732">Signal</keyword>
<feature type="chain" id="PRO_5043010379" description="G protein-coupled receptor" evidence="1">
    <location>
        <begin position="21"/>
        <end position="79"/>
    </location>
</feature>
<evidence type="ECO:0000256" key="1">
    <source>
        <dbReference type="SAM" id="SignalP"/>
    </source>
</evidence>
<dbReference type="PANTHER" id="PTHR31552:SF8">
    <property type="entry name" value="SERPENTINE RECEPTOR CLASS GAMMA"/>
    <property type="match status" value="1"/>
</dbReference>
<reference evidence="3" key="1">
    <citation type="submission" date="2022-10" db="EMBL/GenBank/DDBJ databases">
        <title>Genome assembly of Pristionchus species.</title>
        <authorList>
            <person name="Yoshida K."/>
            <person name="Sommer R.J."/>
        </authorList>
    </citation>
    <scope>NUCLEOTIDE SEQUENCE [LARGE SCALE GENOMIC DNA]</scope>
    <source>
        <strain evidence="3">RS5460</strain>
    </source>
</reference>
<keyword evidence="3" id="KW-1185">Reference proteome</keyword>
<gene>
    <name evidence="2" type="ORF">PMAYCL1PPCAC_08866</name>
</gene>
<sequence length="79" mass="8659">MNISIVILSAFFTFNDLTRATEFLTTITPYTSDIFSLGPPVYTLIVPGPMRTQITRMARSALGLPKMNRVHVSSVATAP</sequence>
<evidence type="ECO:0000313" key="2">
    <source>
        <dbReference type="EMBL" id="GMR38672.1"/>
    </source>
</evidence>
<evidence type="ECO:0000313" key="3">
    <source>
        <dbReference type="Proteomes" id="UP001328107"/>
    </source>
</evidence>
<name>A0AAN5CCT1_9BILA</name>
<dbReference type="AlphaFoldDB" id="A0AAN5CCT1"/>
<comment type="caution">
    <text evidence="2">The sequence shown here is derived from an EMBL/GenBank/DDBJ whole genome shotgun (WGS) entry which is preliminary data.</text>
</comment>
<evidence type="ECO:0008006" key="4">
    <source>
        <dbReference type="Google" id="ProtNLM"/>
    </source>
</evidence>
<feature type="non-terminal residue" evidence="2">
    <location>
        <position position="79"/>
    </location>
</feature>
<accession>A0AAN5CCT1</accession>
<dbReference type="EMBL" id="BTRK01000002">
    <property type="protein sequence ID" value="GMR38672.1"/>
    <property type="molecule type" value="Genomic_DNA"/>
</dbReference>
<proteinExistence type="predicted"/>
<organism evidence="2 3">
    <name type="scientific">Pristionchus mayeri</name>
    <dbReference type="NCBI Taxonomy" id="1317129"/>
    <lineage>
        <taxon>Eukaryota</taxon>
        <taxon>Metazoa</taxon>
        <taxon>Ecdysozoa</taxon>
        <taxon>Nematoda</taxon>
        <taxon>Chromadorea</taxon>
        <taxon>Rhabditida</taxon>
        <taxon>Rhabditina</taxon>
        <taxon>Diplogasteromorpha</taxon>
        <taxon>Diplogasteroidea</taxon>
        <taxon>Neodiplogasteridae</taxon>
        <taxon>Pristionchus</taxon>
    </lineage>
</organism>